<dbReference type="InterPro" id="IPR041692">
    <property type="entry name" value="HHH_9"/>
</dbReference>
<name>A0ABY6K747_9ARAC</name>
<dbReference type="Pfam" id="PF17674">
    <property type="entry name" value="HHH_9"/>
    <property type="match status" value="1"/>
</dbReference>
<dbReference type="Pfam" id="PF14639">
    <property type="entry name" value="YqgF"/>
    <property type="match status" value="1"/>
</dbReference>
<feature type="compositionally biased region" description="Polar residues" evidence="5">
    <location>
        <begin position="1670"/>
        <end position="1689"/>
    </location>
</feature>
<feature type="region of interest" description="Disordered" evidence="5">
    <location>
        <begin position="152"/>
        <end position="180"/>
    </location>
</feature>
<feature type="non-terminal residue" evidence="7">
    <location>
        <position position="1"/>
    </location>
</feature>
<evidence type="ECO:0000256" key="4">
    <source>
        <dbReference type="ARBA" id="ARBA00023242"/>
    </source>
</evidence>
<evidence type="ECO:0000256" key="2">
    <source>
        <dbReference type="ARBA" id="ARBA00009253"/>
    </source>
</evidence>
<dbReference type="InterPro" id="IPR012337">
    <property type="entry name" value="RNaseH-like_sf"/>
</dbReference>
<dbReference type="InterPro" id="IPR035019">
    <property type="entry name" value="Spt6_SH2_N"/>
</dbReference>
<dbReference type="InterPro" id="IPR036860">
    <property type="entry name" value="SH2_dom_sf"/>
</dbReference>
<comment type="similarity">
    <text evidence="2">Belongs to the SPT6 family.</text>
</comment>
<dbReference type="Proteomes" id="UP001235939">
    <property type="component" value="Chromosome 03"/>
</dbReference>
<protein>
    <submittedName>
        <fullName evidence="7">SUPT6H</fullName>
    </submittedName>
</protein>
<dbReference type="Gene3D" id="3.30.420.140">
    <property type="entry name" value="YqgF/RNase H-like domain"/>
    <property type="match status" value="1"/>
</dbReference>
<feature type="compositionally biased region" description="Basic residues" evidence="5">
    <location>
        <begin position="65"/>
        <end position="74"/>
    </location>
</feature>
<dbReference type="InterPro" id="IPR042066">
    <property type="entry name" value="Spt6_death-like"/>
</dbReference>
<dbReference type="SUPFAM" id="SSF53098">
    <property type="entry name" value="Ribonuclease H-like"/>
    <property type="match status" value="1"/>
</dbReference>
<sequence>MRIENFTRDNELSSSSEEESSEKTSRKRLISSDEEWVESKQPFKKRPCRRFISSSEEDWEESKNLPKKRPRKRLMSSDEEYCAESKKPRKKRKALQYDEEKKEFISNKYSSIEEYYKESSSEDDLEDEDYDLLKENLGVNIGRKKKIFRRIRPIENDDSDKEETELEQQPYKETISKKNSPRQIEEFGNIKNYSEKVNRNPEKNLPSDEFEIETLYTEPDQPPKNPIPHKENSLQTAREVFGINSNSKVLNNRKENNTMGANISGKELTKDTPKKLTIYDIYEPSDIERNYFTDLDQRIKLLDVPERFQIRDYPVRPAGNTQILNEARWIYMMAFTRPTLSQQDMTIICDEEKAKQKMLSIVDTIKFIRNQHFDIPFIAFYRKENIEPDLTIQDLWTVYKWDEKWCHFRKRKRTLRKLLKNMKKFQQHMLTLHKPLPLSSGSISQNEFQVLKDAQTFVELNDIYQHLLLHHGLYFKDMKDFVSESIEKDNLLGKENIVKRGMPEEEHSDSDESEDEINLEYNHKILPTYRKNTYVIGLENSIHNFVKLFGLSAEYLGENLKANRQRHKVVSCPIDPKKAAEEYISSRYTSVSMVQNAARYMASMQISNDPNVKKVVRQAYQKRATISLRPSEKGIKEIDENHYCFSFLYLKNKPIGDIKNEQFLHISLAQEEGLLNYQITMDTHVYLEEIKYFYFDHGSSNIVEKWNNERNQVLTIAFEKYIFPALMKEIQDKLLQESKEWVLRSCSRKLYNWIKVAPYQIEHHLDGEVYDTKNGIRVLGIAYTPQLSVPSIGALVDENGLLKSYISLPHLLRRRDSWNSSDRELKDFCLQKLRSYIDANKPHVIVVGGENRYALMLVDDIRRVIDELSETCQMPAINVELLDNDLAKIYMNSSKAEKDFKDYPPLLKQAVSLARRLQDPLIEFSQLCTIDEEILCLKYHPLQDKLSKNDLLDSLYLEFINRTNEVGVDINRAISYPHTSHLIQFICGLGPRKANYILQKLKQSRQNLSSRTQLITLLKMGPKIFINSSGFFKISHNFLRVVERDNIYVLDGSRVHPEAYDWARKMAVDAFEGKTQITAYEALNEIYRYPDKLKDLDLNAFSEELENQGYGNKRATLYDIRAELNNCYKDLRAPFRKPTGEETFSMLTKETPQTFNVGKMLLAEVVGIVRKKPLNYDQIELNNSNFQFRTGMWQCPFCLHDDFPEPSAVWHHLDSESCQGQAIGIRMRIDNGVNGYIPRHLFRDKAVDNFEKQVRKGMIIHCRIKRINFEKFNVLLTSRSSDLVDPNNEWKLSKDEYYDYQAEEEDRQMQNTEYYQTVNEFIKRVIVHPLFFNITYKQAEDMIARMDQGSCIFRPSSKAANHLILTWKVCEDIHQKIDIREEGKDKPYNIGQVLWINDERYDDLDEIIFRCVNPMAALARTVLNFKYFNTSKKTTKNKIEEILKGETIKYPFKIPYLITPLAENPGCFLLSYYLLPTCKHLYFTLTPKGFKYDNRVFPSLNNMISYFKNNFKIAPINSKTQIEKDEKKLKDTESLNFALGSMYSPMKFPKSSKSIPIDNSSRTLLKSLKPTVLNAIQEIDQLKIEPSIEKENLTSLISNPHNCMIPNASFPPANMPKKEEKPNYKNFQTITFTNSTSSNFTGPQTANIPGMRLVKYPTTELAIPEIPNQRWCNTDSSGTRKSSLETNPGTPIRSLNIDALKTSSGSVAISRCSQKINSNNIPQIKQTLKNDNTDGFRNKANGANSYHPRNSLNSLRVNNYDPRNNTTPLRAIPNSPLRRTSLTPMNDRNILQGSETLVTTSSKSYQRTANTTCPIINSSRNSINIKSKIYNPQGNAIPLGVHPNNSLKTAKMNIKKIPPYIPLKSTTPVISNICSPTNSIAFQRPSKSIASGGIPNIFEDDFACQRKNNLKSSVSPRITCTNDLRMNPYELQSNMKPQETSLLSNATDQVRNPGSLQEYQNYSNNKTYQVFSPFNSLNNVIPSQKTNPRIPSFSNSDQNVIVPKSS</sequence>
<feature type="region of interest" description="Disordered" evidence="5">
    <location>
        <begin position="1"/>
        <end position="97"/>
    </location>
</feature>
<evidence type="ECO:0000313" key="7">
    <source>
        <dbReference type="EMBL" id="UYV64593.1"/>
    </source>
</evidence>
<dbReference type="Gene3D" id="1.10.10.650">
    <property type="entry name" value="RuvA domain 2-like"/>
    <property type="match status" value="1"/>
</dbReference>
<feature type="domain" description="S1 motif" evidence="6">
    <location>
        <begin position="1224"/>
        <end position="1279"/>
    </location>
</feature>
<dbReference type="Pfam" id="PF14633">
    <property type="entry name" value="SH2_2"/>
    <property type="match status" value="1"/>
</dbReference>
<evidence type="ECO:0000259" key="6">
    <source>
        <dbReference type="PROSITE" id="PS50126"/>
    </source>
</evidence>
<dbReference type="Gene3D" id="1.10.3500.10">
    <property type="entry name" value="Tex N-terminal region-like"/>
    <property type="match status" value="1"/>
</dbReference>
<dbReference type="InterPro" id="IPR023319">
    <property type="entry name" value="Tex-like_HTH_dom_sf"/>
</dbReference>
<organism evidence="7 8">
    <name type="scientific">Cordylochernes scorpioides</name>
    <dbReference type="NCBI Taxonomy" id="51811"/>
    <lineage>
        <taxon>Eukaryota</taxon>
        <taxon>Metazoa</taxon>
        <taxon>Ecdysozoa</taxon>
        <taxon>Arthropoda</taxon>
        <taxon>Chelicerata</taxon>
        <taxon>Arachnida</taxon>
        <taxon>Pseudoscorpiones</taxon>
        <taxon>Cheliferoidea</taxon>
        <taxon>Chernetidae</taxon>
        <taxon>Cordylochernes</taxon>
    </lineage>
</organism>
<dbReference type="CDD" id="cd09928">
    <property type="entry name" value="SH2_Cterm_SPT6_like"/>
    <property type="match status" value="1"/>
</dbReference>
<feature type="region of interest" description="Disordered" evidence="5">
    <location>
        <begin position="1669"/>
        <end position="1690"/>
    </location>
</feature>
<dbReference type="Pfam" id="PF14635">
    <property type="entry name" value="HHH_7"/>
    <property type="match status" value="1"/>
</dbReference>
<dbReference type="PANTHER" id="PTHR10145">
    <property type="entry name" value="TRANSCRIPTION ELONGATION FACTOR SPT6"/>
    <property type="match status" value="1"/>
</dbReference>
<reference evidence="7 8" key="1">
    <citation type="submission" date="2022-01" db="EMBL/GenBank/DDBJ databases">
        <title>A chromosomal length assembly of Cordylochernes scorpioides.</title>
        <authorList>
            <person name="Zeh D."/>
            <person name="Zeh J."/>
        </authorList>
    </citation>
    <scope>NUCLEOTIDE SEQUENCE [LARGE SCALE GENOMIC DNA]</scope>
    <source>
        <strain evidence="7">IN4F17</strain>
        <tissue evidence="7">Whole Body</tissue>
    </source>
</reference>
<comment type="subcellular location">
    <subcellularLocation>
        <location evidence="1">Nucleus</location>
    </subcellularLocation>
</comment>
<evidence type="ECO:0000256" key="3">
    <source>
        <dbReference type="ARBA" id="ARBA00023163"/>
    </source>
</evidence>
<dbReference type="InterPro" id="IPR035018">
    <property type="entry name" value="Spt6_SH2_C"/>
</dbReference>
<dbReference type="Gene3D" id="1.10.10.2740">
    <property type="entry name" value="Spt6, Death-like domain"/>
    <property type="match status" value="1"/>
</dbReference>
<keyword evidence="3" id="KW-0804">Transcription</keyword>
<dbReference type="EMBL" id="CP092865">
    <property type="protein sequence ID" value="UYV64593.1"/>
    <property type="molecule type" value="Genomic_DNA"/>
</dbReference>
<dbReference type="InterPro" id="IPR003029">
    <property type="entry name" value="S1_domain"/>
</dbReference>
<feature type="region of interest" description="Disordered" evidence="5">
    <location>
        <begin position="1741"/>
        <end position="1767"/>
    </location>
</feature>
<dbReference type="Gene3D" id="3.30.505.10">
    <property type="entry name" value="SH2 domain"/>
    <property type="match status" value="2"/>
</dbReference>
<dbReference type="CDD" id="cd09918">
    <property type="entry name" value="SH2_Nterm_SPT6_like"/>
    <property type="match status" value="1"/>
</dbReference>
<keyword evidence="8" id="KW-1185">Reference proteome</keyword>
<dbReference type="InterPro" id="IPR028088">
    <property type="entry name" value="Spt6_HTH_DNA-bd_dom"/>
</dbReference>
<evidence type="ECO:0000256" key="1">
    <source>
        <dbReference type="ARBA" id="ARBA00004123"/>
    </source>
</evidence>
<keyword evidence="4" id="KW-0539">Nucleus</keyword>
<evidence type="ECO:0000313" key="8">
    <source>
        <dbReference type="Proteomes" id="UP001235939"/>
    </source>
</evidence>
<dbReference type="SUPFAM" id="SSF158832">
    <property type="entry name" value="Tex N-terminal region-like"/>
    <property type="match status" value="1"/>
</dbReference>
<dbReference type="InterPro" id="IPR017072">
    <property type="entry name" value="TF_Spt6"/>
</dbReference>
<dbReference type="Pfam" id="PF14641">
    <property type="entry name" value="HTH_44"/>
    <property type="match status" value="1"/>
</dbReference>
<proteinExistence type="inferred from homology"/>
<dbReference type="Gene3D" id="1.10.150.850">
    <property type="entry name" value="Spt6, helix-hairpin-helix domain"/>
    <property type="match status" value="1"/>
</dbReference>
<dbReference type="SUPFAM" id="SSF55550">
    <property type="entry name" value="SH2 domain"/>
    <property type="match status" value="2"/>
</dbReference>
<dbReference type="InterPro" id="IPR032706">
    <property type="entry name" value="Spt6_HHH"/>
</dbReference>
<dbReference type="PROSITE" id="PS50126">
    <property type="entry name" value="S1"/>
    <property type="match status" value="1"/>
</dbReference>
<dbReference type="InterPro" id="IPR010994">
    <property type="entry name" value="RuvA_2-like"/>
</dbReference>
<dbReference type="InterPro" id="IPR035420">
    <property type="entry name" value="Spt6_SH2"/>
</dbReference>
<feature type="compositionally biased region" description="Acidic residues" evidence="5">
    <location>
        <begin position="156"/>
        <end position="166"/>
    </location>
</feature>
<feature type="compositionally biased region" description="Basic and acidic residues" evidence="5">
    <location>
        <begin position="1"/>
        <end position="11"/>
    </location>
</feature>
<gene>
    <name evidence="7" type="ORF">LAZ67_3001260</name>
</gene>
<accession>A0ABY6K747</accession>
<feature type="region of interest" description="Disordered" evidence="5">
    <location>
        <begin position="1985"/>
        <end position="2006"/>
    </location>
</feature>
<dbReference type="InterPro" id="IPR037027">
    <property type="entry name" value="YqgF/RNaseH-like_dom_sf"/>
</dbReference>
<dbReference type="InterPro" id="IPR023323">
    <property type="entry name" value="Tex-like_dom_sf"/>
</dbReference>
<dbReference type="InterPro" id="IPR028231">
    <property type="entry name" value="Spt6_YqgF"/>
</dbReference>
<dbReference type="PANTHER" id="PTHR10145:SF6">
    <property type="entry name" value="TRANSCRIPTION ELONGATION FACTOR SPT6"/>
    <property type="match status" value="1"/>
</dbReference>
<evidence type="ECO:0000256" key="5">
    <source>
        <dbReference type="SAM" id="MobiDB-lite"/>
    </source>
</evidence>
<dbReference type="SUPFAM" id="SSF47781">
    <property type="entry name" value="RuvA domain 2-like"/>
    <property type="match status" value="2"/>
</dbReference>